<gene>
    <name evidence="1" type="ORF">RHMOL_Rhmol08G0198100</name>
</gene>
<sequence>MSLYNQDGASFYALPTNPLKSLHLLLLHCKSKLHSRRAMANSSLAVQVVSLEAEMAIYYEEIEQLSAQIARLISTIRTLLCV</sequence>
<evidence type="ECO:0000313" key="1">
    <source>
        <dbReference type="EMBL" id="KAI8543183.1"/>
    </source>
</evidence>
<accession>A0ACC0MQ54</accession>
<name>A0ACC0MQ54_RHOML</name>
<dbReference type="EMBL" id="CM046395">
    <property type="protein sequence ID" value="KAI8543183.1"/>
    <property type="molecule type" value="Genomic_DNA"/>
</dbReference>
<proteinExistence type="predicted"/>
<keyword evidence="2" id="KW-1185">Reference proteome</keyword>
<organism evidence="1 2">
    <name type="scientific">Rhododendron molle</name>
    <name type="common">Chinese azalea</name>
    <name type="synonym">Azalea mollis</name>
    <dbReference type="NCBI Taxonomy" id="49168"/>
    <lineage>
        <taxon>Eukaryota</taxon>
        <taxon>Viridiplantae</taxon>
        <taxon>Streptophyta</taxon>
        <taxon>Embryophyta</taxon>
        <taxon>Tracheophyta</taxon>
        <taxon>Spermatophyta</taxon>
        <taxon>Magnoliopsida</taxon>
        <taxon>eudicotyledons</taxon>
        <taxon>Gunneridae</taxon>
        <taxon>Pentapetalae</taxon>
        <taxon>asterids</taxon>
        <taxon>Ericales</taxon>
        <taxon>Ericaceae</taxon>
        <taxon>Ericoideae</taxon>
        <taxon>Rhodoreae</taxon>
        <taxon>Rhododendron</taxon>
    </lineage>
</organism>
<dbReference type="Proteomes" id="UP001062846">
    <property type="component" value="Chromosome 8"/>
</dbReference>
<evidence type="ECO:0000313" key="2">
    <source>
        <dbReference type="Proteomes" id="UP001062846"/>
    </source>
</evidence>
<comment type="caution">
    <text evidence="1">The sequence shown here is derived from an EMBL/GenBank/DDBJ whole genome shotgun (WGS) entry which is preliminary data.</text>
</comment>
<reference evidence="1" key="1">
    <citation type="submission" date="2022-02" db="EMBL/GenBank/DDBJ databases">
        <title>Plant Genome Project.</title>
        <authorList>
            <person name="Zhang R.-G."/>
        </authorList>
    </citation>
    <scope>NUCLEOTIDE SEQUENCE</scope>
    <source>
        <strain evidence="1">AT1</strain>
    </source>
</reference>
<protein>
    <submittedName>
        <fullName evidence="1">Uncharacterized protein</fullName>
    </submittedName>
</protein>